<feature type="domain" description="YozE SAM-like" evidence="1">
    <location>
        <begin position="3"/>
        <end position="69"/>
    </location>
</feature>
<keyword evidence="3" id="KW-1185">Reference proteome</keyword>
<dbReference type="STRING" id="872970.SAMN04488134_101105"/>
<evidence type="ECO:0000313" key="2">
    <source>
        <dbReference type="EMBL" id="SEN44841.1"/>
    </source>
</evidence>
<name>A0A1H8GL27_9BACI</name>
<dbReference type="PIRSF" id="PIRSF037262">
    <property type="entry name" value="UCP037262"/>
    <property type="match status" value="1"/>
</dbReference>
<dbReference type="InterPro" id="IPR010673">
    <property type="entry name" value="UPF0346"/>
</dbReference>
<dbReference type="SUPFAM" id="SSF140652">
    <property type="entry name" value="YozE-like"/>
    <property type="match status" value="1"/>
</dbReference>
<evidence type="ECO:0000313" key="3">
    <source>
        <dbReference type="Proteomes" id="UP000199300"/>
    </source>
</evidence>
<reference evidence="2 3" key="1">
    <citation type="submission" date="2016-10" db="EMBL/GenBank/DDBJ databases">
        <authorList>
            <person name="de Groot N.N."/>
        </authorList>
    </citation>
    <scope>NUCLEOTIDE SEQUENCE [LARGE SCALE GENOMIC DNA]</scope>
    <source>
        <strain evidence="2 3">CGMCC 1.10434</strain>
    </source>
</reference>
<organism evidence="2 3">
    <name type="scientific">Amphibacillus marinus</name>
    <dbReference type="NCBI Taxonomy" id="872970"/>
    <lineage>
        <taxon>Bacteria</taxon>
        <taxon>Bacillati</taxon>
        <taxon>Bacillota</taxon>
        <taxon>Bacilli</taxon>
        <taxon>Bacillales</taxon>
        <taxon>Bacillaceae</taxon>
        <taxon>Amphibacillus</taxon>
    </lineage>
</organism>
<dbReference type="Pfam" id="PF06855">
    <property type="entry name" value="YozE_SAM_like"/>
    <property type="match status" value="1"/>
</dbReference>
<dbReference type="EMBL" id="FODJ01000001">
    <property type="protein sequence ID" value="SEN44841.1"/>
    <property type="molecule type" value="Genomic_DNA"/>
</dbReference>
<accession>A0A1H8GL27</accession>
<proteinExistence type="predicted"/>
<gene>
    <name evidence="2" type="ORF">SAMN04488134_101105</name>
</gene>
<dbReference type="RefSeq" id="WP_091493530.1">
    <property type="nucleotide sequence ID" value="NZ_FODJ01000001.1"/>
</dbReference>
<sequence length="71" mass="8883">MQSFHQYMMRYRGAKSNTEARQLADWIFYDHDFPKHSHNYDEISRYLEWNIPFTNAITVYDNLWQDYLENR</sequence>
<dbReference type="InterPro" id="IPR023089">
    <property type="entry name" value="YozE_SAM-like"/>
</dbReference>
<dbReference type="NCBIfam" id="NF010193">
    <property type="entry name" value="PRK13672.1"/>
    <property type="match status" value="1"/>
</dbReference>
<dbReference type="Gene3D" id="1.10.150.260">
    <property type="entry name" value="YozE SAM-like"/>
    <property type="match status" value="1"/>
</dbReference>
<protein>
    <submittedName>
        <fullName evidence="2">Uncharacterized protein YozE, UPF0346 family</fullName>
    </submittedName>
</protein>
<evidence type="ECO:0000259" key="1">
    <source>
        <dbReference type="Pfam" id="PF06855"/>
    </source>
</evidence>
<dbReference type="InterPro" id="IPR036806">
    <property type="entry name" value="YozE_SAM-like_sf"/>
</dbReference>
<dbReference type="OrthoDB" id="2242851at2"/>
<dbReference type="Proteomes" id="UP000199300">
    <property type="component" value="Unassembled WGS sequence"/>
</dbReference>
<dbReference type="AlphaFoldDB" id="A0A1H8GL27"/>